<dbReference type="InterPro" id="IPR043136">
    <property type="entry name" value="B30.2/SPRY_sf"/>
</dbReference>
<comment type="caution">
    <text evidence="2">The sequence shown here is derived from an EMBL/GenBank/DDBJ whole genome shotgun (WGS) entry which is preliminary data.</text>
</comment>
<evidence type="ECO:0008006" key="4">
    <source>
        <dbReference type="Google" id="ProtNLM"/>
    </source>
</evidence>
<organism evidence="2 3">
    <name type="scientific">Blattamonas nauphoetae</name>
    <dbReference type="NCBI Taxonomy" id="2049346"/>
    <lineage>
        <taxon>Eukaryota</taxon>
        <taxon>Metamonada</taxon>
        <taxon>Preaxostyla</taxon>
        <taxon>Oxymonadida</taxon>
        <taxon>Blattamonas</taxon>
    </lineage>
</organism>
<keyword evidence="1" id="KW-0175">Coiled coil</keyword>
<reference evidence="2 3" key="1">
    <citation type="journal article" date="2022" name="bioRxiv">
        <title>Genomics of Preaxostyla Flagellates Illuminates Evolutionary Transitions and the Path Towards Mitochondrial Loss.</title>
        <authorList>
            <person name="Novak L.V.F."/>
            <person name="Treitli S.C."/>
            <person name="Pyrih J."/>
            <person name="Halakuc P."/>
            <person name="Pipaliya S.V."/>
            <person name="Vacek V."/>
            <person name="Brzon O."/>
            <person name="Soukal P."/>
            <person name="Eme L."/>
            <person name="Dacks J.B."/>
            <person name="Karnkowska A."/>
            <person name="Elias M."/>
            <person name="Hampl V."/>
        </authorList>
    </citation>
    <scope>NUCLEOTIDE SEQUENCE [LARGE SCALE GENOMIC DNA]</scope>
    <source>
        <strain evidence="2">NAU3</strain>
        <tissue evidence="2">Gut</tissue>
    </source>
</reference>
<name>A0ABQ9XDX0_9EUKA</name>
<dbReference type="EMBL" id="JARBJD010000153">
    <property type="protein sequence ID" value="KAK2949604.1"/>
    <property type="molecule type" value="Genomic_DNA"/>
</dbReference>
<proteinExistence type="predicted"/>
<accession>A0ABQ9XDX0</accession>
<evidence type="ECO:0000313" key="2">
    <source>
        <dbReference type="EMBL" id="KAK2949604.1"/>
    </source>
</evidence>
<evidence type="ECO:0000256" key="1">
    <source>
        <dbReference type="SAM" id="Coils"/>
    </source>
</evidence>
<sequence length="289" mass="33091">MSTNLILLEKRTTPSTEPRRKLVIGSTATIDEREKALLEKEDRLLDRERELIDREKKLLIKEQELRDKEEEMNKALEEIKHTQSLQKTRNALDKLEQTNVLINIEEVQLSYINPNKWSRLGNAVTRVGGDGRRNCFLEPRLNEGIWRLSLYVIQRTGHFQLGIITDSPSKYPDGQYIGSVGNSVAFCPAFTRLYKSKENVTKSYGPNRVNFGTGCVVILEVDLRPPTTALRMYVDGVRLSIWCKNIPSDVQIAISLLNDGDGFEILSFQQLKTARHPLAQYDETVDWLS</sequence>
<dbReference type="Proteomes" id="UP001281761">
    <property type="component" value="Unassembled WGS sequence"/>
</dbReference>
<gene>
    <name evidence="2" type="ORF">BLNAU_15464</name>
</gene>
<dbReference type="Gene3D" id="2.60.120.920">
    <property type="match status" value="1"/>
</dbReference>
<protein>
    <recommendedName>
        <fullName evidence="4">SPRY domain-containing protein</fullName>
    </recommendedName>
</protein>
<feature type="coiled-coil region" evidence="1">
    <location>
        <begin position="38"/>
        <end position="105"/>
    </location>
</feature>
<evidence type="ECO:0000313" key="3">
    <source>
        <dbReference type="Proteomes" id="UP001281761"/>
    </source>
</evidence>
<keyword evidence="3" id="KW-1185">Reference proteome</keyword>